<evidence type="ECO:0000313" key="2">
    <source>
        <dbReference type="EMBL" id="CAK9138526.1"/>
    </source>
</evidence>
<keyword evidence="3" id="KW-1185">Reference proteome</keyword>
<feature type="region of interest" description="Disordered" evidence="1">
    <location>
        <begin position="68"/>
        <end position="107"/>
    </location>
</feature>
<proteinExistence type="predicted"/>
<evidence type="ECO:0000313" key="3">
    <source>
        <dbReference type="Proteomes" id="UP001642360"/>
    </source>
</evidence>
<sequence length="157" mass="17591">MDRCLILKLVHQANEGYKVDKGFKDHTYTAALSGKDINTNLSRQMDVSDNEYTLVFDHNENTAVNDLGDIEGNGSRHQQDNDSSQIPTQGKRNHGSSNPMRCHSKKPKNAEIVVEIINAVANNMARLDDAYEMSKPCVNYSDLYKDVMDVEALDIDS</sequence>
<dbReference type="EMBL" id="CAUOFW020000899">
    <property type="protein sequence ID" value="CAK9138526.1"/>
    <property type="molecule type" value="Genomic_DNA"/>
</dbReference>
<dbReference type="AlphaFoldDB" id="A0ABC8R0J5"/>
<comment type="caution">
    <text evidence="2">The sequence shown here is derived from an EMBL/GenBank/DDBJ whole genome shotgun (WGS) entry which is preliminary data.</text>
</comment>
<organism evidence="2 3">
    <name type="scientific">Ilex paraguariensis</name>
    <name type="common">yerba mate</name>
    <dbReference type="NCBI Taxonomy" id="185542"/>
    <lineage>
        <taxon>Eukaryota</taxon>
        <taxon>Viridiplantae</taxon>
        <taxon>Streptophyta</taxon>
        <taxon>Embryophyta</taxon>
        <taxon>Tracheophyta</taxon>
        <taxon>Spermatophyta</taxon>
        <taxon>Magnoliopsida</taxon>
        <taxon>eudicotyledons</taxon>
        <taxon>Gunneridae</taxon>
        <taxon>Pentapetalae</taxon>
        <taxon>asterids</taxon>
        <taxon>campanulids</taxon>
        <taxon>Aquifoliales</taxon>
        <taxon>Aquifoliaceae</taxon>
        <taxon>Ilex</taxon>
    </lineage>
</organism>
<gene>
    <name evidence="2" type="ORF">ILEXP_LOCUS5873</name>
</gene>
<feature type="compositionally biased region" description="Polar residues" evidence="1">
    <location>
        <begin position="81"/>
        <end position="99"/>
    </location>
</feature>
<dbReference type="Proteomes" id="UP001642360">
    <property type="component" value="Unassembled WGS sequence"/>
</dbReference>
<evidence type="ECO:0000256" key="1">
    <source>
        <dbReference type="SAM" id="MobiDB-lite"/>
    </source>
</evidence>
<name>A0ABC8R0J5_9AQUA</name>
<accession>A0ABC8R0J5</accession>
<protein>
    <submittedName>
        <fullName evidence="2">Uncharacterized protein</fullName>
    </submittedName>
</protein>
<reference evidence="2 3" key="1">
    <citation type="submission" date="2024-02" db="EMBL/GenBank/DDBJ databases">
        <authorList>
            <person name="Vignale AGUSTIN F."/>
            <person name="Sosa J E."/>
            <person name="Modenutti C."/>
        </authorList>
    </citation>
    <scope>NUCLEOTIDE SEQUENCE [LARGE SCALE GENOMIC DNA]</scope>
</reference>